<proteinExistence type="predicted"/>
<organism evidence="2 3">
    <name type="scientific">Sutcliffiella tianshenii</name>
    <dbReference type="NCBI Taxonomy" id="1463404"/>
    <lineage>
        <taxon>Bacteria</taxon>
        <taxon>Bacillati</taxon>
        <taxon>Bacillota</taxon>
        <taxon>Bacilli</taxon>
        <taxon>Bacillales</taxon>
        <taxon>Bacillaceae</taxon>
        <taxon>Sutcliffiella</taxon>
    </lineage>
</organism>
<evidence type="ECO:0000313" key="2">
    <source>
        <dbReference type="EMBL" id="MBM7621617.1"/>
    </source>
</evidence>
<dbReference type="Proteomes" id="UP000737402">
    <property type="component" value="Unassembled WGS sequence"/>
</dbReference>
<evidence type="ECO:0000313" key="3">
    <source>
        <dbReference type="Proteomes" id="UP000737402"/>
    </source>
</evidence>
<keyword evidence="3" id="KW-1185">Reference proteome</keyword>
<sequence length="218" mass="25216">MKKQNSLEWLEPLKNRPNLYMDEQDNLKIERVLKNNSLKPSKPFYIPALLVTVVAALVIAFNFLPLVFDKEKGAPSSAEEKSSLSTELLEDLSAFEEIDKPIFHAAYLPFERANIVSDQLPGPYWKYVDVRYSSPKQEIISLQVYFFEADADLNYDFSERAVEYKTKQGKNITYEKKANGYSVVWNESENIQLLLLVSNRDYPVEEIGKIVDSVKRYE</sequence>
<reference evidence="2 3" key="1">
    <citation type="submission" date="2021-01" db="EMBL/GenBank/DDBJ databases">
        <title>Genomic Encyclopedia of Type Strains, Phase IV (KMG-IV): sequencing the most valuable type-strain genomes for metagenomic binning, comparative biology and taxonomic classification.</title>
        <authorList>
            <person name="Goeker M."/>
        </authorList>
    </citation>
    <scope>NUCLEOTIDE SEQUENCE [LARGE SCALE GENOMIC DNA]</scope>
    <source>
        <strain evidence="2 3">DSM 25879</strain>
    </source>
</reference>
<evidence type="ECO:0008006" key="4">
    <source>
        <dbReference type="Google" id="ProtNLM"/>
    </source>
</evidence>
<evidence type="ECO:0000256" key="1">
    <source>
        <dbReference type="SAM" id="Phobius"/>
    </source>
</evidence>
<protein>
    <recommendedName>
        <fullName evidence="4">DUF4367 domain-containing protein</fullName>
    </recommendedName>
</protein>
<feature type="transmembrane region" description="Helical" evidence="1">
    <location>
        <begin position="44"/>
        <end position="68"/>
    </location>
</feature>
<keyword evidence="1" id="KW-0812">Transmembrane</keyword>
<dbReference type="RefSeq" id="WP_204418399.1">
    <property type="nucleotide sequence ID" value="NZ_JAFBED010000009.1"/>
</dbReference>
<keyword evidence="1" id="KW-0472">Membrane</keyword>
<keyword evidence="1" id="KW-1133">Transmembrane helix</keyword>
<comment type="caution">
    <text evidence="2">The sequence shown here is derived from an EMBL/GenBank/DDBJ whole genome shotgun (WGS) entry which is preliminary data.</text>
</comment>
<dbReference type="EMBL" id="JAFBED010000009">
    <property type="protein sequence ID" value="MBM7621617.1"/>
    <property type="molecule type" value="Genomic_DNA"/>
</dbReference>
<gene>
    <name evidence="2" type="ORF">JOC95_003506</name>
</gene>
<accession>A0ABS2P4Q8</accession>
<name>A0ABS2P4Q8_9BACI</name>